<dbReference type="Pfam" id="PF04827">
    <property type="entry name" value="Plant_tran"/>
    <property type="match status" value="1"/>
</dbReference>
<dbReference type="AlphaFoldDB" id="A0A6L2MGN1"/>
<gene>
    <name evidence="1" type="ORF">Tci_043323</name>
</gene>
<proteinExistence type="predicted"/>
<reference evidence="1" key="1">
    <citation type="journal article" date="2019" name="Sci. Rep.">
        <title>Draft genome of Tanacetum cinerariifolium, the natural source of mosquito coil.</title>
        <authorList>
            <person name="Yamashiro T."/>
            <person name="Shiraishi A."/>
            <person name="Satake H."/>
            <person name="Nakayama K."/>
        </authorList>
    </citation>
    <scope>NUCLEOTIDE SEQUENCE</scope>
</reference>
<dbReference type="InterPro" id="IPR006912">
    <property type="entry name" value="Harbinger_derived_prot"/>
</dbReference>
<comment type="caution">
    <text evidence="1">The sequence shown here is derived from an EMBL/GenBank/DDBJ whole genome shotgun (WGS) entry which is preliminary data.</text>
</comment>
<protein>
    <submittedName>
        <fullName evidence="1">Protein ALP1-like</fullName>
    </submittedName>
</protein>
<accession>A0A6L2MGN1</accession>
<name>A0A6L2MGN1_TANCI</name>
<dbReference type="PANTHER" id="PTHR47150:SF4">
    <property type="entry name" value="HARBINGER TRANSPOSASE-DERIVED PROTEIN-RELATED"/>
    <property type="match status" value="1"/>
</dbReference>
<evidence type="ECO:0000313" key="1">
    <source>
        <dbReference type="EMBL" id="GEU71345.1"/>
    </source>
</evidence>
<dbReference type="EMBL" id="BKCJ010006290">
    <property type="protein sequence ID" value="GEU71345.1"/>
    <property type="molecule type" value="Genomic_DNA"/>
</dbReference>
<sequence length="262" mass="30313">MSSDLFFYNSSDDEDEVNSELAFFTEACSAVYEESKPKVQRTQIERDRYGVHNRLMASYFSEHPWRVGISSLMNSTSAIRQMAYEAVPDALGEYLLMGATTASGKAPNVLFMANNVTYKRGYYFTDGIYLEWSILIKSISNPGANDHKRILYKTKHEAARKDVERAFGVLKKKWKLIKHPARGITRRRPSDIMYACIILQNMTIHDNELTISPKFFLVEQHRDDDLVNQESMKVTQEIINRIAHLSLKADLVKHIWDRENQH</sequence>
<organism evidence="1">
    <name type="scientific">Tanacetum cinerariifolium</name>
    <name type="common">Dalmatian daisy</name>
    <name type="synonym">Chrysanthemum cinerariifolium</name>
    <dbReference type="NCBI Taxonomy" id="118510"/>
    <lineage>
        <taxon>Eukaryota</taxon>
        <taxon>Viridiplantae</taxon>
        <taxon>Streptophyta</taxon>
        <taxon>Embryophyta</taxon>
        <taxon>Tracheophyta</taxon>
        <taxon>Spermatophyta</taxon>
        <taxon>Magnoliopsida</taxon>
        <taxon>eudicotyledons</taxon>
        <taxon>Gunneridae</taxon>
        <taxon>Pentapetalae</taxon>
        <taxon>asterids</taxon>
        <taxon>campanulids</taxon>
        <taxon>Asterales</taxon>
        <taxon>Asteraceae</taxon>
        <taxon>Asteroideae</taxon>
        <taxon>Anthemideae</taxon>
        <taxon>Anthemidinae</taxon>
        <taxon>Tanacetum</taxon>
    </lineage>
</organism>
<dbReference type="PANTHER" id="PTHR47150">
    <property type="entry name" value="OS12G0169200 PROTEIN"/>
    <property type="match status" value="1"/>
</dbReference>